<feature type="transmembrane region" description="Helical" evidence="1">
    <location>
        <begin position="210"/>
        <end position="228"/>
    </location>
</feature>
<keyword evidence="1" id="KW-0812">Transmembrane</keyword>
<evidence type="ECO:0000256" key="1">
    <source>
        <dbReference type="SAM" id="Phobius"/>
    </source>
</evidence>
<feature type="transmembrane region" description="Helical" evidence="1">
    <location>
        <begin position="243"/>
        <end position="264"/>
    </location>
</feature>
<organism evidence="2">
    <name type="scientific">Pseudo-nitzschia delicatissima</name>
    <dbReference type="NCBI Taxonomy" id="44447"/>
    <lineage>
        <taxon>Eukaryota</taxon>
        <taxon>Sar</taxon>
        <taxon>Stramenopiles</taxon>
        <taxon>Ochrophyta</taxon>
        <taxon>Bacillariophyta</taxon>
        <taxon>Bacillariophyceae</taxon>
        <taxon>Bacillariophycidae</taxon>
        <taxon>Bacillariales</taxon>
        <taxon>Bacillariaceae</taxon>
        <taxon>Pseudo-nitzschia</taxon>
    </lineage>
</organism>
<dbReference type="AlphaFoldDB" id="A0A7S0T920"/>
<evidence type="ECO:0000313" key="2">
    <source>
        <dbReference type="EMBL" id="CAD8728545.1"/>
    </source>
</evidence>
<feature type="transmembrane region" description="Helical" evidence="1">
    <location>
        <begin position="271"/>
        <end position="289"/>
    </location>
</feature>
<proteinExistence type="predicted"/>
<evidence type="ECO:0008006" key="3">
    <source>
        <dbReference type="Google" id="ProtNLM"/>
    </source>
</evidence>
<dbReference type="EMBL" id="HBFG01000398">
    <property type="protein sequence ID" value="CAD8728545.1"/>
    <property type="molecule type" value="Transcribed_RNA"/>
</dbReference>
<accession>A0A7S0T920</accession>
<feature type="transmembrane region" description="Helical" evidence="1">
    <location>
        <begin position="180"/>
        <end position="198"/>
    </location>
</feature>
<protein>
    <recommendedName>
        <fullName evidence="3">TLC domain-containing protein</fullName>
    </recommendedName>
</protein>
<gene>
    <name evidence="2" type="ORF">PDEL0327_LOCUS291</name>
</gene>
<name>A0A7S0T920_9STRA</name>
<keyword evidence="1" id="KW-1133">Transmembrane helix</keyword>
<feature type="transmembrane region" description="Helical" evidence="1">
    <location>
        <begin position="82"/>
        <end position="100"/>
    </location>
</feature>
<reference evidence="2" key="1">
    <citation type="submission" date="2021-01" db="EMBL/GenBank/DDBJ databases">
        <authorList>
            <person name="Corre E."/>
            <person name="Pelletier E."/>
            <person name="Niang G."/>
            <person name="Scheremetjew M."/>
            <person name="Finn R."/>
            <person name="Kale V."/>
            <person name="Holt S."/>
            <person name="Cochrane G."/>
            <person name="Meng A."/>
            <person name="Brown T."/>
            <person name="Cohen L."/>
        </authorList>
    </citation>
    <scope>NUCLEOTIDE SEQUENCE</scope>
    <source>
        <strain evidence="2">B596</strain>
    </source>
</reference>
<sequence>MTFLYDRVVTEWSRLRSEFETLQGESPFWFESSREYQKVFLAMAATAAYCTTIWTISLHVYGNYFATKETPYALKAKSCYQMTNMCFNFAIGVLGAYYHYSVLPTLPAYNATSSIERISGLFDEFYLMPAMQLGYQCWSIPIGTFYVNEKREMILHHLGVVLAASCGAFSNFGFRYWLPFFFGVFELSSVPLAIMNTFKDHPEAGKKHPILNLASRVSFVASFLYIRVWKWLPVGPLYMRNNFFLFLTTGFGATKLFVLLQFLFGVYLGYLQLYWAVMVIRLSLAFVFGKKKKE</sequence>
<feature type="transmembrane region" description="Helical" evidence="1">
    <location>
        <begin position="39"/>
        <end position="61"/>
    </location>
</feature>
<keyword evidence="1" id="KW-0472">Membrane</keyword>